<sequence>MAAPPSARVKFMPSVFFLLAALAWLLYNSPCHHKTPPTPPSVSPFNWHPCAENPLVECGTLLVRLNHLAPENGTFIKLALSRFRPNTTEPVLGSLLINPGGPGGSGKQVVLLGGKRLSSMVGDRYDIIGFDPRGIGESNSIKCLNLLSCILRINVGVTTFAKLQEAKAKSCGKWGIDVLPYVSTASVARDMDLIREALGEDVLNYYGFSYGTFLGTVYSQMFPDRVGRLAIDGVMDATTYVKSYAEFSLQYLINTDDIYKGFVKDCEAAGPSRCALASSDLKKHPVDKKVRSLLKSLEKDPVVVVEDITFPTIIGATEVLNLLFRGWYQPAIWPKIATALASLIDENDATAVAQLSSGGGGPSGDTCPIHDEAGSLGFLSVVCLDTAGNDHPLKKWEKIAKENTKNSEWFGEANTWQGLACKYWPVSASERYTGPWNNKLKNQILIIGNRYDPVTPLASAQIIEKQMEGNGVLLTREGYGHCSTSMVSKCTQEHIRRYFVDGIVPPKGTVCDTDFDVFPETNLLDAQSAEVLKNVEDIQMIHEMIVKSNVRRL</sequence>
<dbReference type="SUPFAM" id="SSF53474">
    <property type="entry name" value="alpha/beta-Hydrolases"/>
    <property type="match status" value="1"/>
</dbReference>
<keyword evidence="2 6" id="KW-0378">Hydrolase</keyword>
<dbReference type="Pfam" id="PF00561">
    <property type="entry name" value="Abhydrolase_1"/>
    <property type="match status" value="1"/>
</dbReference>
<feature type="domain" description="AB hydrolase-1" evidence="4">
    <location>
        <begin position="95"/>
        <end position="268"/>
    </location>
</feature>
<evidence type="ECO:0000313" key="7">
    <source>
        <dbReference type="Proteomes" id="UP000193642"/>
    </source>
</evidence>
<dbReference type="STRING" id="329046.A0A1Y2CV52"/>
<evidence type="ECO:0000259" key="4">
    <source>
        <dbReference type="Pfam" id="PF00561"/>
    </source>
</evidence>
<dbReference type="Gene3D" id="3.40.50.1820">
    <property type="entry name" value="alpha/beta hydrolase"/>
    <property type="match status" value="1"/>
</dbReference>
<dbReference type="OrthoDB" id="425534at2759"/>
<keyword evidence="3" id="KW-0732">Signal</keyword>
<feature type="domain" description="Peptidase S33 tripeptidyl aminopeptidase-like C-terminal" evidence="5">
    <location>
        <begin position="409"/>
        <end position="511"/>
    </location>
</feature>
<comment type="similarity">
    <text evidence="1">Belongs to the peptidase S33 family.</text>
</comment>
<dbReference type="InterPro" id="IPR029058">
    <property type="entry name" value="AB_hydrolase_fold"/>
</dbReference>
<evidence type="ECO:0000256" key="3">
    <source>
        <dbReference type="SAM" id="SignalP"/>
    </source>
</evidence>
<organism evidence="6 7">
    <name type="scientific">Rhizoclosmatium globosum</name>
    <dbReference type="NCBI Taxonomy" id="329046"/>
    <lineage>
        <taxon>Eukaryota</taxon>
        <taxon>Fungi</taxon>
        <taxon>Fungi incertae sedis</taxon>
        <taxon>Chytridiomycota</taxon>
        <taxon>Chytridiomycota incertae sedis</taxon>
        <taxon>Chytridiomycetes</taxon>
        <taxon>Chytridiales</taxon>
        <taxon>Chytriomycetaceae</taxon>
        <taxon>Rhizoclosmatium</taxon>
    </lineage>
</organism>
<feature type="signal peptide" evidence="3">
    <location>
        <begin position="1"/>
        <end position="33"/>
    </location>
</feature>
<name>A0A1Y2CV52_9FUNG</name>
<protein>
    <submittedName>
        <fullName evidence="6">Alpha/beta-hydrolase</fullName>
    </submittedName>
</protein>
<comment type="caution">
    <text evidence="6">The sequence shown here is derived from an EMBL/GenBank/DDBJ whole genome shotgun (WGS) entry which is preliminary data.</text>
</comment>
<feature type="chain" id="PRO_5011001013" evidence="3">
    <location>
        <begin position="34"/>
        <end position="553"/>
    </location>
</feature>
<dbReference type="PANTHER" id="PTHR43248:SF25">
    <property type="entry name" value="AB HYDROLASE-1 DOMAIN-CONTAINING PROTEIN-RELATED"/>
    <property type="match status" value="1"/>
</dbReference>
<dbReference type="Pfam" id="PF08386">
    <property type="entry name" value="Abhydrolase_4"/>
    <property type="match status" value="1"/>
</dbReference>
<accession>A0A1Y2CV52</accession>
<dbReference type="PANTHER" id="PTHR43248">
    <property type="entry name" value="2-SUCCINYL-6-HYDROXY-2,4-CYCLOHEXADIENE-1-CARBOXYLATE SYNTHASE"/>
    <property type="match status" value="1"/>
</dbReference>
<dbReference type="EMBL" id="MCGO01000006">
    <property type="protein sequence ID" value="ORY50704.1"/>
    <property type="molecule type" value="Genomic_DNA"/>
</dbReference>
<dbReference type="InterPro" id="IPR051601">
    <property type="entry name" value="Serine_prot/Carboxylest_S33"/>
</dbReference>
<evidence type="ECO:0000313" key="6">
    <source>
        <dbReference type="EMBL" id="ORY50704.1"/>
    </source>
</evidence>
<dbReference type="Proteomes" id="UP000193642">
    <property type="component" value="Unassembled WGS sequence"/>
</dbReference>
<reference evidence="6 7" key="1">
    <citation type="submission" date="2016-07" db="EMBL/GenBank/DDBJ databases">
        <title>Pervasive Adenine N6-methylation of Active Genes in Fungi.</title>
        <authorList>
            <consortium name="DOE Joint Genome Institute"/>
            <person name="Mondo S.J."/>
            <person name="Dannebaum R.O."/>
            <person name="Kuo R.C."/>
            <person name="Labutti K."/>
            <person name="Haridas S."/>
            <person name="Kuo A."/>
            <person name="Salamov A."/>
            <person name="Ahrendt S.R."/>
            <person name="Lipzen A."/>
            <person name="Sullivan W."/>
            <person name="Andreopoulos W.B."/>
            <person name="Clum A."/>
            <person name="Lindquist E."/>
            <person name="Daum C."/>
            <person name="Ramamoorthy G.K."/>
            <person name="Gryganskyi A."/>
            <person name="Culley D."/>
            <person name="Magnuson J.K."/>
            <person name="James T.Y."/>
            <person name="O'Malley M.A."/>
            <person name="Stajich J.E."/>
            <person name="Spatafora J.W."/>
            <person name="Visel A."/>
            <person name="Grigoriev I.V."/>
        </authorList>
    </citation>
    <scope>NUCLEOTIDE SEQUENCE [LARGE SCALE GENOMIC DNA]</scope>
    <source>
        <strain evidence="6 7">JEL800</strain>
    </source>
</reference>
<keyword evidence="7" id="KW-1185">Reference proteome</keyword>
<evidence type="ECO:0000256" key="2">
    <source>
        <dbReference type="ARBA" id="ARBA00022801"/>
    </source>
</evidence>
<dbReference type="InterPro" id="IPR013595">
    <property type="entry name" value="Pept_S33_TAP-like_C"/>
</dbReference>
<dbReference type="InterPro" id="IPR000073">
    <property type="entry name" value="AB_hydrolase_1"/>
</dbReference>
<dbReference type="GO" id="GO:0016787">
    <property type="term" value="F:hydrolase activity"/>
    <property type="evidence" value="ECO:0007669"/>
    <property type="project" value="UniProtKB-KW"/>
</dbReference>
<evidence type="ECO:0000256" key="1">
    <source>
        <dbReference type="ARBA" id="ARBA00010088"/>
    </source>
</evidence>
<dbReference type="AlphaFoldDB" id="A0A1Y2CV52"/>
<proteinExistence type="inferred from homology"/>
<evidence type="ECO:0000259" key="5">
    <source>
        <dbReference type="Pfam" id="PF08386"/>
    </source>
</evidence>
<gene>
    <name evidence="6" type="ORF">BCR33DRAFT_712705</name>
</gene>